<comment type="similarity">
    <text evidence="1">Belongs to the AAA ATPase family. RarA/MGS1/WRNIP1 subfamily.</text>
</comment>
<dbReference type="KEGG" id="eiv:EIN_313100"/>
<dbReference type="GO" id="GO:0016887">
    <property type="term" value="F:ATP hydrolysis activity"/>
    <property type="evidence" value="ECO:0007669"/>
    <property type="project" value="InterPro"/>
</dbReference>
<sequence>MKRQNGTQTLDQYFQTKRTKFDVDTTPTYTPLAERVRPQKLEDLIGQEKALGEGTPFYAMIANNQISSTIIYGPAGCGKTTIAKIIARTTKNDFVTVSATSTGKNELKDIIKTATQKKKMGTNTILFVDEIHSLNKLQQDTFLPAVENGNIILLGATTENPSFEINDALMSRCGLLVLRRLRDEDLMTIMKNAIEKEYKGCMFELSDEVFQYIASVADGDGRNALNFVEKVYLYYTKFNIDQLEKIVLASKKTEKTATTVEKGCRDVVNRDNEKSVVVERETHQNVTQEDTKEVKDMKDDINEKHKSSDEVQNLKEKGIETLMDNQTTKVILTLDIILAFLERTKYSYDKKGESHYNLISALHKSMRGSDENAALYWLHRMVLAGENPKYIARRLIRFSSEDIGLADTNALTVAVNTFQAVNVMGYPECDVVLSECVLYLSRAPKSVCAYKAMKTTQQLIKDTGCLPVPMNIRNAATNLMGKMGYGEGYLYPPMFDHVLQQSYLPKEIEGKELVTYDKFVKKLKKEDVISSKSIEDGFFESVGGW</sequence>
<dbReference type="OrthoDB" id="10265467at2759"/>
<dbReference type="SUPFAM" id="SSF48019">
    <property type="entry name" value="post-AAA+ oligomerization domain-like"/>
    <property type="match status" value="1"/>
</dbReference>
<dbReference type="RefSeq" id="XP_004259699.1">
    <property type="nucleotide sequence ID" value="XM_004259651.1"/>
</dbReference>
<feature type="domain" description="AAA+ ATPase" evidence="5">
    <location>
        <begin position="65"/>
        <end position="184"/>
    </location>
</feature>
<dbReference type="Gene3D" id="3.40.50.300">
    <property type="entry name" value="P-loop containing nucleotide triphosphate hydrolases"/>
    <property type="match status" value="1"/>
</dbReference>
<keyword evidence="6" id="KW-0347">Helicase</keyword>
<dbReference type="GO" id="GO:0006261">
    <property type="term" value="P:DNA-templated DNA replication"/>
    <property type="evidence" value="ECO:0007669"/>
    <property type="project" value="TreeGrafter"/>
</dbReference>
<dbReference type="InterPro" id="IPR032423">
    <property type="entry name" value="AAA_assoc_2"/>
</dbReference>
<evidence type="ECO:0000313" key="7">
    <source>
        <dbReference type="Proteomes" id="UP000014680"/>
    </source>
</evidence>
<dbReference type="EMBL" id="KB206312">
    <property type="protein sequence ID" value="ELP92928.1"/>
    <property type="molecule type" value="Genomic_DNA"/>
</dbReference>
<gene>
    <name evidence="6" type="ORF">EIN_313100</name>
</gene>
<dbReference type="InterPro" id="IPR008921">
    <property type="entry name" value="DNA_pol3_clamp-load_cplx_C"/>
</dbReference>
<dbReference type="GO" id="GO:0005524">
    <property type="term" value="F:ATP binding"/>
    <property type="evidence" value="ECO:0007669"/>
    <property type="project" value="UniProtKB-KW"/>
</dbReference>
<evidence type="ECO:0000256" key="2">
    <source>
        <dbReference type="ARBA" id="ARBA00022705"/>
    </source>
</evidence>
<dbReference type="GO" id="GO:0000731">
    <property type="term" value="P:DNA synthesis involved in DNA repair"/>
    <property type="evidence" value="ECO:0007669"/>
    <property type="project" value="TreeGrafter"/>
</dbReference>
<keyword evidence="7" id="KW-1185">Reference proteome</keyword>
<evidence type="ECO:0000313" key="6">
    <source>
        <dbReference type="EMBL" id="ELP92928.1"/>
    </source>
</evidence>
<dbReference type="SUPFAM" id="SSF52540">
    <property type="entry name" value="P-loop containing nucleoside triphosphate hydrolases"/>
    <property type="match status" value="1"/>
</dbReference>
<evidence type="ECO:0000259" key="5">
    <source>
        <dbReference type="SMART" id="SM00382"/>
    </source>
</evidence>
<dbReference type="GO" id="GO:0017116">
    <property type="term" value="F:single-stranded DNA helicase activity"/>
    <property type="evidence" value="ECO:0007669"/>
    <property type="project" value="TreeGrafter"/>
</dbReference>
<keyword evidence="3" id="KW-0547">Nucleotide-binding</keyword>
<dbReference type="SMART" id="SM00382">
    <property type="entry name" value="AAA"/>
    <property type="match status" value="1"/>
</dbReference>
<dbReference type="CDD" id="cd18139">
    <property type="entry name" value="HLD_clamp_RarA"/>
    <property type="match status" value="1"/>
</dbReference>
<dbReference type="VEuPathDB" id="AmoebaDB:EIN_313100"/>
<name>A0A0A1UGQ4_ENTIV</name>
<keyword evidence="4" id="KW-0067">ATP-binding</keyword>
<dbReference type="Gene3D" id="1.10.8.60">
    <property type="match status" value="1"/>
</dbReference>
<evidence type="ECO:0000256" key="1">
    <source>
        <dbReference type="ARBA" id="ARBA00008959"/>
    </source>
</evidence>
<dbReference type="InterPro" id="IPR003959">
    <property type="entry name" value="ATPase_AAA_core"/>
</dbReference>
<dbReference type="InterPro" id="IPR051314">
    <property type="entry name" value="AAA_ATPase_RarA/MGS1/WRNIP1"/>
</dbReference>
<dbReference type="InterPro" id="IPR003593">
    <property type="entry name" value="AAA+_ATPase"/>
</dbReference>
<dbReference type="Pfam" id="PF12002">
    <property type="entry name" value="MgsA_C"/>
    <property type="match status" value="1"/>
</dbReference>
<dbReference type="PANTHER" id="PTHR13779:SF7">
    <property type="entry name" value="ATPASE WRNIP1"/>
    <property type="match status" value="1"/>
</dbReference>
<dbReference type="AlphaFoldDB" id="A0A0A1UGQ4"/>
<dbReference type="GO" id="GO:0003677">
    <property type="term" value="F:DNA binding"/>
    <property type="evidence" value="ECO:0007669"/>
    <property type="project" value="InterPro"/>
</dbReference>
<dbReference type="FunFam" id="1.20.272.10:FF:000001">
    <property type="entry name" value="Putative AAA family ATPase"/>
    <property type="match status" value="1"/>
</dbReference>
<dbReference type="Pfam" id="PF16193">
    <property type="entry name" value="AAA_assoc_2"/>
    <property type="match status" value="1"/>
</dbReference>
<dbReference type="OMA" id="PLHKLYQ"/>
<dbReference type="InterPro" id="IPR027417">
    <property type="entry name" value="P-loop_NTPase"/>
</dbReference>
<dbReference type="GO" id="GO:0005634">
    <property type="term" value="C:nucleus"/>
    <property type="evidence" value="ECO:0007669"/>
    <property type="project" value="TreeGrafter"/>
</dbReference>
<dbReference type="GeneID" id="14891914"/>
<dbReference type="Gene3D" id="1.20.272.10">
    <property type="match status" value="1"/>
</dbReference>
<dbReference type="InterPro" id="IPR021886">
    <property type="entry name" value="MgsA_C"/>
</dbReference>
<dbReference type="FunFam" id="3.40.50.300:FF:000137">
    <property type="entry name" value="Replication-associated recombination protein A"/>
    <property type="match status" value="1"/>
</dbReference>
<dbReference type="PANTHER" id="PTHR13779">
    <property type="entry name" value="WERNER HELICASE-INTERACTING PROTEIN 1 FAMILY MEMBER"/>
    <property type="match status" value="1"/>
</dbReference>
<keyword evidence="6" id="KW-0378">Hydrolase</keyword>
<accession>A0A0A1UGQ4</accession>
<dbReference type="Proteomes" id="UP000014680">
    <property type="component" value="Unassembled WGS sequence"/>
</dbReference>
<keyword evidence="2" id="KW-0235">DNA replication</keyword>
<proteinExistence type="inferred from homology"/>
<evidence type="ECO:0000256" key="3">
    <source>
        <dbReference type="ARBA" id="ARBA00022741"/>
    </source>
</evidence>
<evidence type="ECO:0000256" key="4">
    <source>
        <dbReference type="ARBA" id="ARBA00022840"/>
    </source>
</evidence>
<organism evidence="6 7">
    <name type="scientific">Entamoeba invadens IP1</name>
    <dbReference type="NCBI Taxonomy" id="370355"/>
    <lineage>
        <taxon>Eukaryota</taxon>
        <taxon>Amoebozoa</taxon>
        <taxon>Evosea</taxon>
        <taxon>Archamoebae</taxon>
        <taxon>Mastigamoebida</taxon>
        <taxon>Entamoebidae</taxon>
        <taxon>Entamoeba</taxon>
    </lineage>
</organism>
<reference evidence="6 7" key="1">
    <citation type="submission" date="2012-10" db="EMBL/GenBank/DDBJ databases">
        <authorList>
            <person name="Zafar N."/>
            <person name="Inman J."/>
            <person name="Hall N."/>
            <person name="Lorenzi H."/>
            <person name="Caler E."/>
        </authorList>
    </citation>
    <scope>NUCLEOTIDE SEQUENCE [LARGE SCALE GENOMIC DNA]</scope>
    <source>
        <strain evidence="6 7">IP1</strain>
    </source>
</reference>
<protein>
    <submittedName>
        <fullName evidence="6">Werner helicase interacting protein, putative</fullName>
    </submittedName>
</protein>
<dbReference type="CDD" id="cd00009">
    <property type="entry name" value="AAA"/>
    <property type="match status" value="1"/>
</dbReference>
<dbReference type="Pfam" id="PF00004">
    <property type="entry name" value="AAA"/>
    <property type="match status" value="1"/>
</dbReference>
<dbReference type="Gene3D" id="1.10.3710.10">
    <property type="entry name" value="DNA polymerase III clamp loader subunits, C-terminal domain"/>
    <property type="match status" value="1"/>
</dbReference>
<dbReference type="GO" id="GO:0008047">
    <property type="term" value="F:enzyme activator activity"/>
    <property type="evidence" value="ECO:0007669"/>
    <property type="project" value="TreeGrafter"/>
</dbReference>